<proteinExistence type="predicted"/>
<organism evidence="9 10">
    <name type="scientific">Ornithinibacillus salinisoli</name>
    <dbReference type="NCBI Taxonomy" id="1848459"/>
    <lineage>
        <taxon>Bacteria</taxon>
        <taxon>Bacillati</taxon>
        <taxon>Bacillota</taxon>
        <taxon>Bacilli</taxon>
        <taxon>Bacillales</taxon>
        <taxon>Bacillaceae</taxon>
        <taxon>Ornithinibacillus</taxon>
    </lineage>
</organism>
<feature type="transmembrane region" description="Helical" evidence="7">
    <location>
        <begin position="374"/>
        <end position="394"/>
    </location>
</feature>
<keyword evidence="3" id="KW-1003">Cell membrane</keyword>
<feature type="transmembrane region" description="Helical" evidence="7">
    <location>
        <begin position="307"/>
        <end position="326"/>
    </location>
</feature>
<evidence type="ECO:0000256" key="3">
    <source>
        <dbReference type="ARBA" id="ARBA00022475"/>
    </source>
</evidence>
<dbReference type="SUPFAM" id="SSF103473">
    <property type="entry name" value="MFS general substrate transporter"/>
    <property type="match status" value="1"/>
</dbReference>
<evidence type="ECO:0000256" key="4">
    <source>
        <dbReference type="ARBA" id="ARBA00022692"/>
    </source>
</evidence>
<keyword evidence="2" id="KW-0813">Transport</keyword>
<feature type="transmembrane region" description="Helical" evidence="7">
    <location>
        <begin position="284"/>
        <end position="301"/>
    </location>
</feature>
<keyword evidence="6 7" id="KW-0472">Membrane</keyword>
<accession>A0ABW4VYQ1</accession>
<feature type="transmembrane region" description="Helical" evidence="7">
    <location>
        <begin position="169"/>
        <end position="187"/>
    </location>
</feature>
<dbReference type="PANTHER" id="PTHR23513:SF6">
    <property type="entry name" value="MAJOR FACILITATOR SUPERFAMILY ASSOCIATED DOMAIN-CONTAINING PROTEIN"/>
    <property type="match status" value="1"/>
</dbReference>
<dbReference type="InterPro" id="IPR010290">
    <property type="entry name" value="TM_effector"/>
</dbReference>
<comment type="subcellular location">
    <subcellularLocation>
        <location evidence="1">Cell membrane</location>
        <topology evidence="1">Multi-pass membrane protein</topology>
    </subcellularLocation>
</comment>
<dbReference type="RefSeq" id="WP_377555178.1">
    <property type="nucleotide sequence ID" value="NZ_JBHUHQ010000008.1"/>
</dbReference>
<keyword evidence="10" id="KW-1185">Reference proteome</keyword>
<dbReference type="Gene3D" id="1.20.1250.20">
    <property type="entry name" value="MFS general substrate transporter like domains"/>
    <property type="match status" value="1"/>
</dbReference>
<feature type="transmembrane region" description="Helical" evidence="7">
    <location>
        <begin position="347"/>
        <end position="368"/>
    </location>
</feature>
<evidence type="ECO:0000256" key="2">
    <source>
        <dbReference type="ARBA" id="ARBA00022448"/>
    </source>
</evidence>
<keyword evidence="4 7" id="KW-0812">Transmembrane</keyword>
<dbReference type="PROSITE" id="PS50850">
    <property type="entry name" value="MFS"/>
    <property type="match status" value="1"/>
</dbReference>
<dbReference type="Pfam" id="PF05977">
    <property type="entry name" value="MFS_3"/>
    <property type="match status" value="1"/>
</dbReference>
<evidence type="ECO:0000256" key="1">
    <source>
        <dbReference type="ARBA" id="ARBA00004651"/>
    </source>
</evidence>
<feature type="transmembrane region" description="Helical" evidence="7">
    <location>
        <begin position="12"/>
        <end position="36"/>
    </location>
</feature>
<dbReference type="PANTHER" id="PTHR23513">
    <property type="entry name" value="INTEGRAL MEMBRANE EFFLUX PROTEIN-RELATED"/>
    <property type="match status" value="1"/>
</dbReference>
<sequence>MADLFRNRSFVFLLLGQTASGLGGTFATFIMSWLVYELTGSLVAMGSIWVTQMVPSLITQLWSGPYLDRWDRKKVMVVSEWLRAIAFLIPTITFSIGELHVWHLYVTAIMIGIAEPLFRPSSMAFVAEILPKDRLNKGNSLLEGSMQVMFLIGPPLGGVILQWLGAQAVLLLLVGVMGVAGLVLLYLPNKQVTLSETKETWWKQFKAGLKFYRINPVLLGVGLLLMMANFTNGAISPMFLPYVTEILGGGPIQYGLFTSFFSVGMILASLVMGMTKEPENRRKVMLGSMMIIGLCMASLGFVSSFPFAILFIAITGFCMIVFNINNTTMYQRTVPNELRGRVFAVRILLAQAGMPVGAFIGGVIAEAWSIPSLFNIMGGFVVIVTIISFFLPVFHHLNSKNSTAVNMEKVKKRA</sequence>
<feature type="transmembrane region" description="Helical" evidence="7">
    <location>
        <begin position="42"/>
        <end position="63"/>
    </location>
</feature>
<feature type="transmembrane region" description="Helical" evidence="7">
    <location>
        <begin position="217"/>
        <end position="240"/>
    </location>
</feature>
<name>A0ABW4VYQ1_9BACI</name>
<evidence type="ECO:0000256" key="6">
    <source>
        <dbReference type="ARBA" id="ARBA00023136"/>
    </source>
</evidence>
<dbReference type="EMBL" id="JBHUHQ010000008">
    <property type="protein sequence ID" value="MFD2043453.1"/>
    <property type="molecule type" value="Genomic_DNA"/>
</dbReference>
<protein>
    <submittedName>
        <fullName evidence="9">MFS transporter</fullName>
    </submittedName>
</protein>
<dbReference type="InterPro" id="IPR020846">
    <property type="entry name" value="MFS_dom"/>
</dbReference>
<feature type="transmembrane region" description="Helical" evidence="7">
    <location>
        <begin position="252"/>
        <end position="272"/>
    </location>
</feature>
<dbReference type="InterPro" id="IPR036259">
    <property type="entry name" value="MFS_trans_sf"/>
</dbReference>
<evidence type="ECO:0000256" key="5">
    <source>
        <dbReference type="ARBA" id="ARBA00022989"/>
    </source>
</evidence>
<feature type="domain" description="Major facilitator superfamily (MFS) profile" evidence="8">
    <location>
        <begin position="9"/>
        <end position="396"/>
    </location>
</feature>
<dbReference type="Proteomes" id="UP001597383">
    <property type="component" value="Unassembled WGS sequence"/>
</dbReference>
<feature type="transmembrane region" description="Helical" evidence="7">
    <location>
        <begin position="75"/>
        <end position="96"/>
    </location>
</feature>
<reference evidence="10" key="1">
    <citation type="journal article" date="2019" name="Int. J. Syst. Evol. Microbiol.">
        <title>The Global Catalogue of Microorganisms (GCM) 10K type strain sequencing project: providing services to taxonomists for standard genome sequencing and annotation.</title>
        <authorList>
            <consortium name="The Broad Institute Genomics Platform"/>
            <consortium name="The Broad Institute Genome Sequencing Center for Infectious Disease"/>
            <person name="Wu L."/>
            <person name="Ma J."/>
        </authorList>
    </citation>
    <scope>NUCLEOTIDE SEQUENCE [LARGE SCALE GENOMIC DNA]</scope>
    <source>
        <strain evidence="10">R28</strain>
    </source>
</reference>
<dbReference type="CDD" id="cd06173">
    <property type="entry name" value="MFS_MefA_like"/>
    <property type="match status" value="1"/>
</dbReference>
<gene>
    <name evidence="9" type="ORF">ACFSJF_04080</name>
</gene>
<comment type="caution">
    <text evidence="9">The sequence shown here is derived from an EMBL/GenBank/DDBJ whole genome shotgun (WGS) entry which is preliminary data.</text>
</comment>
<evidence type="ECO:0000313" key="10">
    <source>
        <dbReference type="Proteomes" id="UP001597383"/>
    </source>
</evidence>
<keyword evidence="5 7" id="KW-1133">Transmembrane helix</keyword>
<evidence type="ECO:0000259" key="8">
    <source>
        <dbReference type="PROSITE" id="PS50850"/>
    </source>
</evidence>
<evidence type="ECO:0000256" key="7">
    <source>
        <dbReference type="SAM" id="Phobius"/>
    </source>
</evidence>
<evidence type="ECO:0000313" key="9">
    <source>
        <dbReference type="EMBL" id="MFD2043453.1"/>
    </source>
</evidence>